<dbReference type="InterPro" id="IPR019056">
    <property type="entry name" value="Phage_TAC_6"/>
</dbReference>
<evidence type="ECO:0000313" key="1">
    <source>
        <dbReference type="EMBL" id="MSU89007.1"/>
    </source>
</evidence>
<dbReference type="EMBL" id="WIND01000002">
    <property type="protein sequence ID" value="MSU89007.1"/>
    <property type="molecule type" value="Genomic_DNA"/>
</dbReference>
<accession>A0A6L5YXN8</accession>
<comment type="caution">
    <text evidence="1">The sequence shown here is derived from an EMBL/GenBank/DDBJ whole genome shotgun (WGS) entry which is preliminary data.</text>
</comment>
<sequence>MRAGMIELGLRPDEFWALTPAELMFLAGGGQSARGALSRDGLEALLARFPDKQNGGSDGGS</sequence>
<dbReference type="AlphaFoldDB" id="A0A6L5YXN8"/>
<proteinExistence type="predicted"/>
<dbReference type="Proteomes" id="UP000474957">
    <property type="component" value="Unassembled WGS sequence"/>
</dbReference>
<gene>
    <name evidence="1" type="ORF">GE300_05125</name>
</gene>
<evidence type="ECO:0000313" key="2">
    <source>
        <dbReference type="Proteomes" id="UP000474957"/>
    </source>
</evidence>
<organism evidence="1 2">
    <name type="scientific">Halovulum marinum</name>
    <dbReference type="NCBI Taxonomy" id="2662447"/>
    <lineage>
        <taxon>Bacteria</taxon>
        <taxon>Pseudomonadati</taxon>
        <taxon>Pseudomonadota</taxon>
        <taxon>Alphaproteobacteria</taxon>
        <taxon>Rhodobacterales</taxon>
        <taxon>Paracoccaceae</taxon>
        <taxon>Halovulum</taxon>
    </lineage>
</organism>
<dbReference type="Pfam" id="PF09550">
    <property type="entry name" value="Phage_TAC_6"/>
    <property type="match status" value="1"/>
</dbReference>
<keyword evidence="2" id="KW-1185">Reference proteome</keyword>
<protein>
    <submittedName>
        <fullName evidence="1">Phage tail assembly chaperone</fullName>
    </submittedName>
</protein>
<name>A0A6L5YXN8_9RHOB</name>
<reference evidence="1 2" key="1">
    <citation type="submission" date="2019-10" db="EMBL/GenBank/DDBJ databases">
        <title>Cognatihalovulum marinum gen. nov. sp. nov., a new member of the family Rhodobacteraceae isolated from deep seawater of the Northwest Indian Ocean.</title>
        <authorList>
            <person name="Ruan C."/>
            <person name="Wang J."/>
            <person name="Zheng X."/>
            <person name="Song L."/>
            <person name="Zhu Y."/>
            <person name="Huang Y."/>
            <person name="Lu Z."/>
            <person name="Du W."/>
            <person name="Huang L."/>
            <person name="Dai X."/>
        </authorList>
    </citation>
    <scope>NUCLEOTIDE SEQUENCE [LARGE SCALE GENOMIC DNA]</scope>
    <source>
        <strain evidence="1 2">2CG4</strain>
    </source>
</reference>